<dbReference type="InterPro" id="IPR044925">
    <property type="entry name" value="His-Me_finger_sf"/>
</dbReference>
<comment type="caution">
    <text evidence="1">The sequence shown here is derived from an EMBL/GenBank/DDBJ whole genome shotgun (WGS) entry which is preliminary data.</text>
</comment>
<organism evidence="1">
    <name type="scientific">marine sediment metagenome</name>
    <dbReference type="NCBI Taxonomy" id="412755"/>
    <lineage>
        <taxon>unclassified sequences</taxon>
        <taxon>metagenomes</taxon>
        <taxon>ecological metagenomes</taxon>
    </lineage>
</organism>
<accession>A0A0F9LQ76</accession>
<evidence type="ECO:0000313" key="1">
    <source>
        <dbReference type="EMBL" id="KKM66510.1"/>
    </source>
</evidence>
<dbReference type="InterPro" id="IPR004211">
    <property type="entry name" value="Endonuclease_7"/>
</dbReference>
<dbReference type="AlphaFoldDB" id="A0A0F9LQ76"/>
<dbReference type="SUPFAM" id="SSF54060">
    <property type="entry name" value="His-Me finger endonucleases"/>
    <property type="match status" value="1"/>
</dbReference>
<gene>
    <name evidence="1" type="ORF">LCGC14_1480460</name>
</gene>
<sequence length="147" mass="17416">MKKKCTQCKKKKDLSEFYKKQHAKDGLTYWCKSCHNSWNREHYHKPEIKRKISKKQKEYFRNVKLKQRYGITIKDWDRMFVEQEGCCAMCGKHQSKLDISLCVDHNHKTGKVRGLLCQQCNAKLAIVEDKQFCAIAQRYLDNGGIIK</sequence>
<reference evidence="1" key="1">
    <citation type="journal article" date="2015" name="Nature">
        <title>Complex archaea that bridge the gap between prokaryotes and eukaryotes.</title>
        <authorList>
            <person name="Spang A."/>
            <person name="Saw J.H."/>
            <person name="Jorgensen S.L."/>
            <person name="Zaremba-Niedzwiedzka K."/>
            <person name="Martijn J."/>
            <person name="Lind A.E."/>
            <person name="van Eijk R."/>
            <person name="Schleper C."/>
            <person name="Guy L."/>
            <person name="Ettema T.J."/>
        </authorList>
    </citation>
    <scope>NUCLEOTIDE SEQUENCE</scope>
</reference>
<dbReference type="Gene3D" id="3.40.1800.10">
    <property type="entry name" value="His-Me finger endonucleases"/>
    <property type="match status" value="1"/>
</dbReference>
<dbReference type="EMBL" id="LAZR01010517">
    <property type="protein sequence ID" value="KKM66510.1"/>
    <property type="molecule type" value="Genomic_DNA"/>
</dbReference>
<proteinExistence type="predicted"/>
<evidence type="ECO:0008006" key="2">
    <source>
        <dbReference type="Google" id="ProtNLM"/>
    </source>
</evidence>
<name>A0A0F9LQ76_9ZZZZ</name>
<protein>
    <recommendedName>
        <fullName evidence="2">Recombination endonuclease VII</fullName>
    </recommendedName>
</protein>
<dbReference type="Pfam" id="PF02945">
    <property type="entry name" value="Endonuclease_7"/>
    <property type="match status" value="1"/>
</dbReference>
<dbReference type="InterPro" id="IPR038563">
    <property type="entry name" value="Endonuclease_7_sf"/>
</dbReference>